<dbReference type="Proteomes" id="UP000250028">
    <property type="component" value="Unassembled WGS sequence"/>
</dbReference>
<dbReference type="CDD" id="cd17332">
    <property type="entry name" value="MFS_MelB_like"/>
    <property type="match status" value="1"/>
</dbReference>
<dbReference type="PROSITE" id="PS50850">
    <property type="entry name" value="MFS"/>
    <property type="match status" value="1"/>
</dbReference>
<dbReference type="AlphaFoldDB" id="A0A2Y9C1M4"/>
<name>A0A2Y9C1M4_9MICO</name>
<sequence length="450" mass="47035">MSDTAAPLPKRILNGYGLGSIATGTFGTVPGLLLLPYLTDVLGVAAGVAAFIVFVPKAWDVVMNPLAGRISDRSTNPGGRRRPFLLKGGLALAVFFALMFAGPTAPKGLAAGWVVALFVLCATAYAFFQVPYIAMPAEMTQDYQERTRLMTPRVIIIAVAILISGATAPLVVNAFGEKTASGYRAMGLYVALLLAVGVVGAWWATKGAPERQSVSAEGGIKQQLSAVAHHPDFRALLISFVIQSLGVGLLLAGVAYVAEDLLHKKAASSLLFAAFVGPALLVTPLWAKYAHRRGKLSGFRVATVVMTVGMLLLFVGLPNLHALVYLAAAVVGIGYAGGQILSLAMFADAAGFDPSGRDENRVGVFSGVWTAGETLGLALGPAVFGLVLALGGYLSSTAGKTVEQPDSALWAIRLGFTLLPAALVLISLIPLRAYRLDEKLAHRSVSDSPH</sequence>
<feature type="transmembrane region" description="Helical" evidence="5">
    <location>
        <begin position="368"/>
        <end position="390"/>
    </location>
</feature>
<dbReference type="PANTHER" id="PTHR11328">
    <property type="entry name" value="MAJOR FACILITATOR SUPERFAMILY DOMAIN-CONTAINING PROTEIN"/>
    <property type="match status" value="1"/>
</dbReference>
<evidence type="ECO:0000256" key="2">
    <source>
        <dbReference type="ARBA" id="ARBA00022692"/>
    </source>
</evidence>
<feature type="transmembrane region" description="Helical" evidence="5">
    <location>
        <begin position="235"/>
        <end position="258"/>
    </location>
</feature>
<dbReference type="RefSeq" id="WP_109685283.1">
    <property type="nucleotide sequence ID" value="NZ_QGDN01000001.1"/>
</dbReference>
<feature type="transmembrane region" description="Helical" evidence="5">
    <location>
        <begin position="12"/>
        <end position="35"/>
    </location>
</feature>
<feature type="transmembrane region" description="Helical" evidence="5">
    <location>
        <begin position="187"/>
        <end position="205"/>
    </location>
</feature>
<dbReference type="PANTHER" id="PTHR11328:SF24">
    <property type="entry name" value="MAJOR FACILITATOR SUPERFAMILY (MFS) PROFILE DOMAIN-CONTAINING PROTEIN"/>
    <property type="match status" value="1"/>
</dbReference>
<feature type="transmembrane region" description="Helical" evidence="5">
    <location>
        <begin position="110"/>
        <end position="133"/>
    </location>
</feature>
<feature type="transmembrane region" description="Helical" evidence="5">
    <location>
        <begin position="299"/>
        <end position="317"/>
    </location>
</feature>
<keyword evidence="8" id="KW-1185">Reference proteome</keyword>
<organism evidence="7 8">
    <name type="scientific">Branchiibius hedensis</name>
    <dbReference type="NCBI Taxonomy" id="672460"/>
    <lineage>
        <taxon>Bacteria</taxon>
        <taxon>Bacillati</taxon>
        <taxon>Actinomycetota</taxon>
        <taxon>Actinomycetes</taxon>
        <taxon>Micrococcales</taxon>
        <taxon>Dermacoccaceae</taxon>
        <taxon>Branchiibius</taxon>
    </lineage>
</organism>
<feature type="transmembrane region" description="Helical" evidence="5">
    <location>
        <begin position="410"/>
        <end position="434"/>
    </location>
</feature>
<evidence type="ECO:0000313" key="7">
    <source>
        <dbReference type="EMBL" id="SSA34583.1"/>
    </source>
</evidence>
<evidence type="ECO:0000256" key="3">
    <source>
        <dbReference type="ARBA" id="ARBA00022989"/>
    </source>
</evidence>
<protein>
    <submittedName>
        <fullName evidence="7">Na+/melibiose symporter</fullName>
    </submittedName>
</protein>
<feature type="transmembrane region" description="Helical" evidence="5">
    <location>
        <begin position="154"/>
        <end position="175"/>
    </location>
</feature>
<feature type="transmembrane region" description="Helical" evidence="5">
    <location>
        <begin position="84"/>
        <end position="104"/>
    </location>
</feature>
<dbReference type="EMBL" id="UESZ01000001">
    <property type="protein sequence ID" value="SSA34583.1"/>
    <property type="molecule type" value="Genomic_DNA"/>
</dbReference>
<dbReference type="OrthoDB" id="3717977at2"/>
<dbReference type="InterPro" id="IPR020846">
    <property type="entry name" value="MFS_dom"/>
</dbReference>
<dbReference type="InterPro" id="IPR036259">
    <property type="entry name" value="MFS_trans_sf"/>
</dbReference>
<dbReference type="SUPFAM" id="SSF103473">
    <property type="entry name" value="MFS general substrate transporter"/>
    <property type="match status" value="1"/>
</dbReference>
<reference evidence="8" key="1">
    <citation type="submission" date="2016-10" db="EMBL/GenBank/DDBJ databases">
        <authorList>
            <person name="Varghese N."/>
            <person name="Submissions S."/>
        </authorList>
    </citation>
    <scope>NUCLEOTIDE SEQUENCE [LARGE SCALE GENOMIC DNA]</scope>
    <source>
        <strain evidence="8">DSM 22951</strain>
    </source>
</reference>
<evidence type="ECO:0000256" key="5">
    <source>
        <dbReference type="SAM" id="Phobius"/>
    </source>
</evidence>
<dbReference type="Pfam" id="PF13347">
    <property type="entry name" value="MFS_2"/>
    <property type="match status" value="1"/>
</dbReference>
<comment type="subcellular location">
    <subcellularLocation>
        <location evidence="1">Cell membrane</location>
        <topology evidence="1">Multi-pass membrane protein</topology>
    </subcellularLocation>
</comment>
<keyword evidence="3 5" id="KW-1133">Transmembrane helix</keyword>
<gene>
    <name evidence="7" type="ORF">SAMN04489750_1908</name>
</gene>
<accession>A0A2Y9C1M4</accession>
<keyword evidence="4 5" id="KW-0472">Membrane</keyword>
<proteinExistence type="predicted"/>
<feature type="transmembrane region" description="Helical" evidence="5">
    <location>
        <begin position="41"/>
        <end position="63"/>
    </location>
</feature>
<dbReference type="GO" id="GO:0015293">
    <property type="term" value="F:symporter activity"/>
    <property type="evidence" value="ECO:0007669"/>
    <property type="project" value="InterPro"/>
</dbReference>
<evidence type="ECO:0000256" key="1">
    <source>
        <dbReference type="ARBA" id="ARBA00004651"/>
    </source>
</evidence>
<feature type="transmembrane region" description="Helical" evidence="5">
    <location>
        <begin position="270"/>
        <end position="287"/>
    </location>
</feature>
<evidence type="ECO:0000313" key="8">
    <source>
        <dbReference type="Proteomes" id="UP000250028"/>
    </source>
</evidence>
<evidence type="ECO:0000259" key="6">
    <source>
        <dbReference type="PROSITE" id="PS50850"/>
    </source>
</evidence>
<dbReference type="Gene3D" id="1.20.1250.20">
    <property type="entry name" value="MFS general substrate transporter like domains"/>
    <property type="match status" value="2"/>
</dbReference>
<keyword evidence="2 5" id="KW-0812">Transmembrane</keyword>
<dbReference type="GO" id="GO:0005886">
    <property type="term" value="C:plasma membrane"/>
    <property type="evidence" value="ECO:0007669"/>
    <property type="project" value="UniProtKB-SubCell"/>
</dbReference>
<feature type="transmembrane region" description="Helical" evidence="5">
    <location>
        <begin position="323"/>
        <end position="347"/>
    </location>
</feature>
<dbReference type="GO" id="GO:0008643">
    <property type="term" value="P:carbohydrate transport"/>
    <property type="evidence" value="ECO:0007669"/>
    <property type="project" value="InterPro"/>
</dbReference>
<feature type="domain" description="Major facilitator superfamily (MFS) profile" evidence="6">
    <location>
        <begin position="232"/>
        <end position="450"/>
    </location>
</feature>
<evidence type="ECO:0000256" key="4">
    <source>
        <dbReference type="ARBA" id="ARBA00023136"/>
    </source>
</evidence>
<dbReference type="InterPro" id="IPR039672">
    <property type="entry name" value="MFS_2"/>
</dbReference>